<name>C9LJT9_9BACT</name>
<protein>
    <submittedName>
        <fullName evidence="1">Uncharacterized protein</fullName>
    </submittedName>
</protein>
<reference evidence="1" key="1">
    <citation type="submission" date="2009-09" db="EMBL/GenBank/DDBJ databases">
        <authorList>
            <person name="Weinstock G."/>
            <person name="Sodergren E."/>
            <person name="Clifton S."/>
            <person name="Fulton L."/>
            <person name="Fulton B."/>
            <person name="Courtney L."/>
            <person name="Fronick C."/>
            <person name="Harrison M."/>
            <person name="Strong C."/>
            <person name="Farmer C."/>
            <person name="Delahaunty K."/>
            <person name="Markovic C."/>
            <person name="Hall O."/>
            <person name="Minx P."/>
            <person name="Tomlinson C."/>
            <person name="Mitreva M."/>
            <person name="Nelson J."/>
            <person name="Hou S."/>
            <person name="Wollam A."/>
            <person name="Pepin K.H."/>
            <person name="Johnson M."/>
            <person name="Bhonagiri V."/>
            <person name="Nash W.E."/>
            <person name="Warren W."/>
            <person name="Chinwalla A."/>
            <person name="Mardis E.R."/>
            <person name="Wilson R.K."/>
        </authorList>
    </citation>
    <scope>NUCLEOTIDE SEQUENCE [LARGE SCALE GENOMIC DNA]</scope>
    <source>
        <strain evidence="1">ATCC 51259</strain>
    </source>
</reference>
<accession>C9LJT9</accession>
<organism evidence="1 2">
    <name type="scientific">Alloprevotella tannerae ATCC 51259</name>
    <dbReference type="NCBI Taxonomy" id="626522"/>
    <lineage>
        <taxon>Bacteria</taxon>
        <taxon>Pseudomonadati</taxon>
        <taxon>Bacteroidota</taxon>
        <taxon>Bacteroidia</taxon>
        <taxon>Bacteroidales</taxon>
        <taxon>Prevotellaceae</taxon>
        <taxon>Alloprevotella</taxon>
    </lineage>
</organism>
<gene>
    <name evidence="1" type="ORF">GCWU000325_02503</name>
</gene>
<dbReference type="EMBL" id="ACIJ02000028">
    <property type="protein sequence ID" value="EEX70461.1"/>
    <property type="molecule type" value="Genomic_DNA"/>
</dbReference>
<dbReference type="HOGENOM" id="CLU_1990646_0_0_10"/>
<comment type="caution">
    <text evidence="1">The sequence shown here is derived from an EMBL/GenBank/DDBJ whole genome shotgun (WGS) entry which is preliminary data.</text>
</comment>
<evidence type="ECO:0000313" key="1">
    <source>
        <dbReference type="EMBL" id="EEX70461.1"/>
    </source>
</evidence>
<proteinExistence type="predicted"/>
<sequence>MANMRPADTAASKTKQAFALRFPIAVRTCVPYVPFLPLRNAHFASRGLLSCCFACPLWAYAHERRPFFSRAQTLFIVSANLFSRDEKPLPPNVVAAKGYAAQLLAGACRLSFARASIGWAAVVVL</sequence>
<dbReference type="AlphaFoldDB" id="C9LJT9"/>
<evidence type="ECO:0000313" key="2">
    <source>
        <dbReference type="Proteomes" id="UP000003460"/>
    </source>
</evidence>
<keyword evidence="2" id="KW-1185">Reference proteome</keyword>
<dbReference type="Proteomes" id="UP000003460">
    <property type="component" value="Unassembled WGS sequence"/>
</dbReference>